<dbReference type="OrthoDB" id="69461at2759"/>
<feature type="compositionally biased region" description="Basic and acidic residues" evidence="8">
    <location>
        <begin position="227"/>
        <end position="241"/>
    </location>
</feature>
<dbReference type="InterPro" id="IPR029012">
    <property type="entry name" value="Helix_hairpin_bin_sf"/>
</dbReference>
<dbReference type="STRING" id="215250.A0A316YLJ3"/>
<proteinExistence type="inferred from homology"/>
<evidence type="ECO:0000313" key="11">
    <source>
        <dbReference type="Proteomes" id="UP000245768"/>
    </source>
</evidence>
<dbReference type="GO" id="GO:0071816">
    <property type="term" value="P:tail-anchored membrane protein insertion into ER membrane"/>
    <property type="evidence" value="ECO:0007669"/>
    <property type="project" value="InterPro"/>
</dbReference>
<dbReference type="GO" id="GO:0043529">
    <property type="term" value="C:GET complex"/>
    <property type="evidence" value="ECO:0007669"/>
    <property type="project" value="TreeGrafter"/>
</dbReference>
<organism evidence="10 11">
    <name type="scientific">Acaromyces ingoldii</name>
    <dbReference type="NCBI Taxonomy" id="215250"/>
    <lineage>
        <taxon>Eukaryota</taxon>
        <taxon>Fungi</taxon>
        <taxon>Dikarya</taxon>
        <taxon>Basidiomycota</taxon>
        <taxon>Ustilaginomycotina</taxon>
        <taxon>Exobasidiomycetes</taxon>
        <taxon>Exobasidiales</taxon>
        <taxon>Cryptobasidiaceae</taxon>
        <taxon>Acaromyces</taxon>
    </lineage>
</organism>
<evidence type="ECO:0000256" key="6">
    <source>
        <dbReference type="ARBA" id="ARBA00022989"/>
    </source>
</evidence>
<keyword evidence="5" id="KW-0256">Endoplasmic reticulum</keyword>
<evidence type="ECO:0000256" key="9">
    <source>
        <dbReference type="SAM" id="Phobius"/>
    </source>
</evidence>
<dbReference type="Proteomes" id="UP000245768">
    <property type="component" value="Unassembled WGS sequence"/>
</dbReference>
<evidence type="ECO:0000256" key="4">
    <source>
        <dbReference type="ARBA" id="ARBA00022692"/>
    </source>
</evidence>
<dbReference type="InParanoid" id="A0A316YLJ3"/>
<protein>
    <recommendedName>
        <fullName evidence="12">Guided entry of tail-anchored proteins 1</fullName>
    </recommendedName>
</protein>
<evidence type="ECO:0000256" key="1">
    <source>
        <dbReference type="ARBA" id="ARBA00004477"/>
    </source>
</evidence>
<keyword evidence="3" id="KW-0813">Transport</keyword>
<dbReference type="InterPro" id="IPR028945">
    <property type="entry name" value="Get1"/>
</dbReference>
<name>A0A316YLJ3_9BASI</name>
<gene>
    <name evidence="10" type="ORF">FA10DRAFT_266573</name>
</gene>
<dbReference type="AlphaFoldDB" id="A0A316YLJ3"/>
<comment type="subcellular location">
    <subcellularLocation>
        <location evidence="1">Endoplasmic reticulum membrane</location>
        <topology evidence="1">Multi-pass membrane protein</topology>
    </subcellularLocation>
</comment>
<dbReference type="Pfam" id="PF04420">
    <property type="entry name" value="CHD5"/>
    <property type="match status" value="1"/>
</dbReference>
<dbReference type="Gene3D" id="1.10.287.660">
    <property type="entry name" value="Helix hairpin bin"/>
    <property type="match status" value="1"/>
</dbReference>
<evidence type="ECO:0000256" key="5">
    <source>
        <dbReference type="ARBA" id="ARBA00022824"/>
    </source>
</evidence>
<dbReference type="PANTHER" id="PTHR42650">
    <property type="entry name" value="TAIL-ANCHORED PROTEIN INSERTION RECEPTOR WRB"/>
    <property type="match status" value="1"/>
</dbReference>
<keyword evidence="7 9" id="KW-0472">Membrane</keyword>
<dbReference type="GO" id="GO:0005789">
    <property type="term" value="C:endoplasmic reticulum membrane"/>
    <property type="evidence" value="ECO:0007669"/>
    <property type="project" value="UniProtKB-SubCell"/>
</dbReference>
<keyword evidence="6 9" id="KW-1133">Transmembrane helix</keyword>
<dbReference type="PANTHER" id="PTHR42650:SF1">
    <property type="entry name" value="GUIDED ENTRY OF TAIL-ANCHORED PROTEINS FACTOR 1"/>
    <property type="match status" value="1"/>
</dbReference>
<dbReference type="RefSeq" id="XP_025377259.1">
    <property type="nucleotide sequence ID" value="XM_025521548.1"/>
</dbReference>
<evidence type="ECO:0000256" key="7">
    <source>
        <dbReference type="ARBA" id="ARBA00023136"/>
    </source>
</evidence>
<dbReference type="GO" id="GO:0043495">
    <property type="term" value="F:protein-membrane adaptor activity"/>
    <property type="evidence" value="ECO:0007669"/>
    <property type="project" value="TreeGrafter"/>
</dbReference>
<dbReference type="EMBL" id="KZ819636">
    <property type="protein sequence ID" value="PWN90061.1"/>
    <property type="molecule type" value="Genomic_DNA"/>
</dbReference>
<evidence type="ECO:0000256" key="2">
    <source>
        <dbReference type="ARBA" id="ARBA00010799"/>
    </source>
</evidence>
<feature type="transmembrane region" description="Helical" evidence="9">
    <location>
        <begin position="101"/>
        <end position="122"/>
    </location>
</feature>
<evidence type="ECO:0000256" key="8">
    <source>
        <dbReference type="SAM" id="MobiDB-lite"/>
    </source>
</evidence>
<evidence type="ECO:0008006" key="12">
    <source>
        <dbReference type="Google" id="ProtNLM"/>
    </source>
</evidence>
<reference evidence="10" key="1">
    <citation type="journal article" date="2018" name="Mol. Biol. Evol.">
        <title>Broad Genomic Sampling Reveals a Smut Pathogenic Ancestry of the Fungal Clade Ustilaginomycotina.</title>
        <authorList>
            <person name="Kijpornyongpan T."/>
            <person name="Mondo S.J."/>
            <person name="Barry K."/>
            <person name="Sandor L."/>
            <person name="Lee J."/>
            <person name="Lipzen A."/>
            <person name="Pangilinan J."/>
            <person name="LaButti K."/>
            <person name="Hainaut M."/>
            <person name="Henrissat B."/>
            <person name="Grigoriev I.V."/>
            <person name="Spatafora J.W."/>
            <person name="Aime M.C."/>
        </authorList>
    </citation>
    <scope>NUCLEOTIDE SEQUENCE [LARGE SCALE GENOMIC DNA]</scope>
    <source>
        <strain evidence="10">MCA 4198</strain>
    </source>
</reference>
<accession>A0A316YLJ3</accession>
<keyword evidence="11" id="KW-1185">Reference proteome</keyword>
<sequence>MHPALIILLVVFGTHIIGLIGRERIQAALLPLYLRLLYRADLQAQKRLKKDIFETRQTLNKTSSQDEFAKWAKLRRNVDKMVGQLEAVNGKLVSASSTLSILLRVVLFLATTLFPFVLTFYFGKTPMFFLPPSGTVSSRHLGATESPKLAPMGFQIPKHHVHAWDMANETYLGPFGWLLSMTAAPRGSVSAGMWSTVCTRVALLVTSQIKDWIQAATSKAAPKSKASKADEEPREKSEKESIPVAGETKTPSAARRRATAAAAAGGKEEL</sequence>
<evidence type="ECO:0000256" key="3">
    <source>
        <dbReference type="ARBA" id="ARBA00022448"/>
    </source>
</evidence>
<dbReference type="GeneID" id="37043464"/>
<comment type="similarity">
    <text evidence="2">Belongs to the WRB/GET1 family.</text>
</comment>
<keyword evidence="4 9" id="KW-0812">Transmembrane</keyword>
<feature type="region of interest" description="Disordered" evidence="8">
    <location>
        <begin position="218"/>
        <end position="270"/>
    </location>
</feature>
<evidence type="ECO:0000313" key="10">
    <source>
        <dbReference type="EMBL" id="PWN90061.1"/>
    </source>
</evidence>